<gene>
    <name evidence="2" type="ORF">QYB97_12785</name>
</gene>
<organism evidence="2 3">
    <name type="scientific">Fictibacillus fluitans</name>
    <dbReference type="NCBI Taxonomy" id="3058422"/>
    <lineage>
        <taxon>Bacteria</taxon>
        <taxon>Bacillati</taxon>
        <taxon>Bacillota</taxon>
        <taxon>Bacilli</taxon>
        <taxon>Bacillales</taxon>
        <taxon>Fictibacillaceae</taxon>
        <taxon>Fictibacillus</taxon>
    </lineage>
</organism>
<comment type="caution">
    <text evidence="2">The sequence shown here is derived from an EMBL/GenBank/DDBJ whole genome shotgun (WGS) entry which is preliminary data.</text>
</comment>
<evidence type="ECO:0000313" key="2">
    <source>
        <dbReference type="EMBL" id="MDN4525361.1"/>
    </source>
</evidence>
<dbReference type="Proteomes" id="UP001172721">
    <property type="component" value="Unassembled WGS sequence"/>
</dbReference>
<sequence>MKHELKLMPVEAIKVRNAIVSEIEQTDSPFRKEWLNLIYNKIDFSKGTAQLDGGEMELIVQCLRKIASLYVRNGRMKSAIPYFNIAYKVHDEKLKYQARYGPKVLSFKGGENNESDQQRRQAGVSV</sequence>
<dbReference type="RefSeq" id="WP_301166400.1">
    <property type="nucleotide sequence ID" value="NZ_JAUHTR010000006.1"/>
</dbReference>
<protein>
    <recommendedName>
        <fullName evidence="4">Tetratricopeptide repeat protein</fullName>
    </recommendedName>
</protein>
<evidence type="ECO:0000256" key="1">
    <source>
        <dbReference type="SAM" id="MobiDB-lite"/>
    </source>
</evidence>
<accession>A0ABT8HX58</accession>
<feature type="region of interest" description="Disordered" evidence="1">
    <location>
        <begin position="107"/>
        <end position="126"/>
    </location>
</feature>
<dbReference type="EMBL" id="JAUHTR010000006">
    <property type="protein sequence ID" value="MDN4525361.1"/>
    <property type="molecule type" value="Genomic_DNA"/>
</dbReference>
<reference evidence="2" key="1">
    <citation type="submission" date="2023-07" db="EMBL/GenBank/DDBJ databases">
        <title>Fictibacillus sp. isolated from freshwater pond.</title>
        <authorList>
            <person name="Kirdat K."/>
            <person name="Bhat A."/>
            <person name="Mourya A."/>
            <person name="Yadav A."/>
        </authorList>
    </citation>
    <scope>NUCLEOTIDE SEQUENCE</scope>
    <source>
        <strain evidence="2">NE201</strain>
    </source>
</reference>
<proteinExistence type="predicted"/>
<evidence type="ECO:0008006" key="4">
    <source>
        <dbReference type="Google" id="ProtNLM"/>
    </source>
</evidence>
<keyword evidence="3" id="KW-1185">Reference proteome</keyword>
<name>A0ABT8HX58_9BACL</name>
<evidence type="ECO:0000313" key="3">
    <source>
        <dbReference type="Proteomes" id="UP001172721"/>
    </source>
</evidence>